<keyword evidence="2" id="KW-0719">Serine esterase</keyword>
<keyword evidence="9" id="KW-1185">Reference proteome</keyword>
<dbReference type="EC" id="3.1.1.-" evidence="6"/>
<evidence type="ECO:0000256" key="1">
    <source>
        <dbReference type="ARBA" id="ARBA00005964"/>
    </source>
</evidence>
<gene>
    <name evidence="10" type="primary">LOC114245446</name>
</gene>
<organism evidence="9 10">
    <name type="scientific">Bombyx mandarina</name>
    <name type="common">Wild silk moth</name>
    <name type="synonym">Wild silkworm</name>
    <dbReference type="NCBI Taxonomy" id="7092"/>
    <lineage>
        <taxon>Eukaryota</taxon>
        <taxon>Metazoa</taxon>
        <taxon>Ecdysozoa</taxon>
        <taxon>Arthropoda</taxon>
        <taxon>Hexapoda</taxon>
        <taxon>Insecta</taxon>
        <taxon>Pterygota</taxon>
        <taxon>Neoptera</taxon>
        <taxon>Endopterygota</taxon>
        <taxon>Lepidoptera</taxon>
        <taxon>Glossata</taxon>
        <taxon>Ditrysia</taxon>
        <taxon>Bombycoidea</taxon>
        <taxon>Bombycidae</taxon>
        <taxon>Bombycinae</taxon>
        <taxon>Bombyx</taxon>
    </lineage>
</organism>
<keyword evidence="3 6" id="KW-0378">Hydrolase</keyword>
<dbReference type="OrthoDB" id="408631at2759"/>
<feature type="transmembrane region" description="Helical" evidence="7">
    <location>
        <begin position="20"/>
        <end position="40"/>
    </location>
</feature>
<feature type="domain" description="Carboxylesterase type B" evidence="8">
    <location>
        <begin position="38"/>
        <end position="539"/>
    </location>
</feature>
<evidence type="ECO:0000256" key="3">
    <source>
        <dbReference type="ARBA" id="ARBA00022801"/>
    </source>
</evidence>
<keyword evidence="5" id="KW-0325">Glycoprotein</keyword>
<reference evidence="10" key="1">
    <citation type="submission" date="2025-08" db="UniProtKB">
        <authorList>
            <consortium name="RefSeq"/>
        </authorList>
    </citation>
    <scope>IDENTIFICATION</scope>
    <source>
        <tissue evidence="10">Silk gland</tissue>
    </source>
</reference>
<evidence type="ECO:0000256" key="7">
    <source>
        <dbReference type="SAM" id="Phobius"/>
    </source>
</evidence>
<dbReference type="AlphaFoldDB" id="A0A6J2JX31"/>
<dbReference type="PANTHER" id="PTHR43142:SF1">
    <property type="entry name" value="CARBOXYLIC ESTER HYDROLASE"/>
    <property type="match status" value="1"/>
</dbReference>
<keyword evidence="7" id="KW-1133">Transmembrane helix</keyword>
<evidence type="ECO:0000259" key="8">
    <source>
        <dbReference type="Pfam" id="PF00135"/>
    </source>
</evidence>
<evidence type="ECO:0000256" key="4">
    <source>
        <dbReference type="ARBA" id="ARBA00023157"/>
    </source>
</evidence>
<dbReference type="PANTHER" id="PTHR43142">
    <property type="entry name" value="CARBOXYLIC ESTER HYDROLASE"/>
    <property type="match status" value="1"/>
</dbReference>
<dbReference type="GeneID" id="114245446"/>
<dbReference type="InterPro" id="IPR029058">
    <property type="entry name" value="AB_hydrolase_fold"/>
</dbReference>
<evidence type="ECO:0000256" key="2">
    <source>
        <dbReference type="ARBA" id="ARBA00022487"/>
    </source>
</evidence>
<comment type="similarity">
    <text evidence="1 6">Belongs to the type-B carboxylesterase/lipase family.</text>
</comment>
<dbReference type="InterPro" id="IPR019826">
    <property type="entry name" value="Carboxylesterase_B_AS"/>
</dbReference>
<dbReference type="GO" id="GO:0052689">
    <property type="term" value="F:carboxylic ester hydrolase activity"/>
    <property type="evidence" value="ECO:0007669"/>
    <property type="project" value="UniProtKB-KW"/>
</dbReference>
<name>A0A6J2JX31_BOMMA</name>
<dbReference type="RefSeq" id="XP_028033412.1">
    <property type="nucleotide sequence ID" value="XM_028177611.1"/>
</dbReference>
<proteinExistence type="inferred from homology"/>
<evidence type="ECO:0000313" key="9">
    <source>
        <dbReference type="Proteomes" id="UP000504629"/>
    </source>
</evidence>
<keyword evidence="7" id="KW-0812">Transmembrane</keyword>
<evidence type="ECO:0000256" key="6">
    <source>
        <dbReference type="RuleBase" id="RU361235"/>
    </source>
</evidence>
<protein>
    <recommendedName>
        <fullName evidence="6">Carboxylic ester hydrolase</fullName>
        <ecNumber evidence="6">3.1.1.-</ecNumber>
    </recommendedName>
</protein>
<dbReference type="Pfam" id="PF00135">
    <property type="entry name" value="COesterase"/>
    <property type="match status" value="1"/>
</dbReference>
<dbReference type="SUPFAM" id="SSF53474">
    <property type="entry name" value="alpha/beta-Hydrolases"/>
    <property type="match status" value="1"/>
</dbReference>
<dbReference type="InterPro" id="IPR002018">
    <property type="entry name" value="CarbesteraseB"/>
</dbReference>
<keyword evidence="4" id="KW-1015">Disulfide bond</keyword>
<accession>A0A6J2JX31</accession>
<sequence length="554" mass="63502">MFHLLQYQYREMVYERFTEYFIVLLIFALSFTSTSESIIVKSKVGLIRGLRALDGNYSMYLGIPYARVNESNPFGESLAYPHFETEFEAFNDTAICPQQEEFNLTIVGNLDCLHLNIYVPDAVAKAAKLPVLVNIFGGQARIGFAGRYIYGPKYLVEHDIIFITFNYRVGPYGFFCLSTPEVSGNQGYKDQVKALRWIRDNIEAFGGDSNKITVSGHSSGATSLDYIVHTLNDENLFDKIILQSGNAYSATIEIREPDDGLPIKLANKLGYNASSLDDALHYLTITDPKLVINASVSLDPLYSTCLENTSDDIQKIPPDYPINLKLPMITNLSILIGNTNAETIYFFDPLSSDDMKKLDLFKHHLNLDLKDEVYMKEMEDIVYQFYFGETEQSLLSKNEAMKFSADFYYIYSSKITLKKYLEAGAKNVYYFIFSYDGGRNFVKYRTHISRPGASHADEQGYLYDMSIFNTTLSENDALMIKRMTTLWTNFVKYGNPTPATTELLPLQWLPYHQSTELYMNIDLEMSLRTGPYFRRMAFWDLFFDINEKFIKGVK</sequence>
<dbReference type="Proteomes" id="UP000504629">
    <property type="component" value="Unplaced"/>
</dbReference>
<dbReference type="Gene3D" id="3.40.50.1820">
    <property type="entry name" value="alpha/beta hydrolase"/>
    <property type="match status" value="1"/>
</dbReference>
<dbReference type="KEGG" id="bman:114245446"/>
<evidence type="ECO:0000256" key="5">
    <source>
        <dbReference type="ARBA" id="ARBA00023180"/>
    </source>
</evidence>
<keyword evidence="7" id="KW-0472">Membrane</keyword>
<dbReference type="PROSITE" id="PS00122">
    <property type="entry name" value="CARBOXYLESTERASE_B_1"/>
    <property type="match status" value="1"/>
</dbReference>
<evidence type="ECO:0000313" key="10">
    <source>
        <dbReference type="RefSeq" id="XP_028033412.1"/>
    </source>
</evidence>